<dbReference type="RefSeq" id="WP_062632761.1">
    <property type="nucleotide sequence ID" value="NZ_FCOG02000005.1"/>
</dbReference>
<dbReference type="SUPFAM" id="SSF46689">
    <property type="entry name" value="Homeodomain-like"/>
    <property type="match status" value="1"/>
</dbReference>
<comment type="caution">
    <text evidence="6">The sequence shown here is derived from an EMBL/GenBank/DDBJ whole genome shotgun (WGS) entry which is preliminary data.</text>
</comment>
<keyword evidence="3" id="KW-0804">Transcription</keyword>
<dbReference type="Pfam" id="PF00440">
    <property type="entry name" value="TetR_N"/>
    <property type="match status" value="1"/>
</dbReference>
<feature type="DNA-binding region" description="H-T-H motif" evidence="4">
    <location>
        <begin position="27"/>
        <end position="46"/>
    </location>
</feature>
<protein>
    <submittedName>
        <fullName evidence="6">Transcriptional regulator, TetR family</fullName>
    </submittedName>
</protein>
<evidence type="ECO:0000256" key="1">
    <source>
        <dbReference type="ARBA" id="ARBA00023015"/>
    </source>
</evidence>
<proteinExistence type="predicted"/>
<evidence type="ECO:0000256" key="4">
    <source>
        <dbReference type="PROSITE-ProRule" id="PRU00335"/>
    </source>
</evidence>
<dbReference type="InterPro" id="IPR009057">
    <property type="entry name" value="Homeodomain-like_sf"/>
</dbReference>
<feature type="domain" description="HTH tetR-type" evidence="5">
    <location>
        <begin position="4"/>
        <end position="64"/>
    </location>
</feature>
<evidence type="ECO:0000313" key="6">
    <source>
        <dbReference type="EMBL" id="SOE82674.1"/>
    </source>
</evidence>
<dbReference type="Pfam" id="PF16925">
    <property type="entry name" value="TetR_C_13"/>
    <property type="match status" value="1"/>
</dbReference>
<evidence type="ECO:0000256" key="2">
    <source>
        <dbReference type="ARBA" id="ARBA00023125"/>
    </source>
</evidence>
<organism evidence="6 7">
    <name type="scientific">Caballeronia arationis</name>
    <dbReference type="NCBI Taxonomy" id="1777142"/>
    <lineage>
        <taxon>Bacteria</taxon>
        <taxon>Pseudomonadati</taxon>
        <taxon>Pseudomonadota</taxon>
        <taxon>Betaproteobacteria</taxon>
        <taxon>Burkholderiales</taxon>
        <taxon>Burkholderiaceae</taxon>
        <taxon>Caballeronia</taxon>
    </lineage>
</organism>
<dbReference type="InterPro" id="IPR001647">
    <property type="entry name" value="HTH_TetR"/>
</dbReference>
<dbReference type="Proteomes" id="UP000219522">
    <property type="component" value="Unassembled WGS sequence"/>
</dbReference>
<evidence type="ECO:0000256" key="3">
    <source>
        <dbReference type="ARBA" id="ARBA00023163"/>
    </source>
</evidence>
<dbReference type="InterPro" id="IPR036271">
    <property type="entry name" value="Tet_transcr_reg_TetR-rel_C_sf"/>
</dbReference>
<dbReference type="AlphaFoldDB" id="A0A7Z7N535"/>
<keyword evidence="7" id="KW-1185">Reference proteome</keyword>
<dbReference type="PROSITE" id="PS50977">
    <property type="entry name" value="HTH_TETR_2"/>
    <property type="match status" value="1"/>
</dbReference>
<dbReference type="GO" id="GO:0003677">
    <property type="term" value="F:DNA binding"/>
    <property type="evidence" value="ECO:0007669"/>
    <property type="project" value="UniProtKB-UniRule"/>
</dbReference>
<evidence type="ECO:0000313" key="7">
    <source>
        <dbReference type="Proteomes" id="UP000219522"/>
    </source>
</evidence>
<sequence length="189" mass="20866">MDRNPVRDQLLDHARTLLMTRGYNGFSYRDLSALVGVKTSSIHYYFPSKEDLAFEAVNAYSADVMSSIYAIDSSAPADKKLDRYTKVIGRMLGEGDQICLCAMLAADIAALPDKVRQAIQAFYKANENWLAKVLAEGEMQETLQANGQPEAAARALYAAFQGSLLTSRLFQTKARLEDIALVVKTRNCG</sequence>
<dbReference type="PRINTS" id="PR00455">
    <property type="entry name" value="HTHTETR"/>
</dbReference>
<dbReference type="PANTHER" id="PTHR47506">
    <property type="entry name" value="TRANSCRIPTIONAL REGULATORY PROTEIN"/>
    <property type="match status" value="1"/>
</dbReference>
<accession>A0A7Z7N535</accession>
<evidence type="ECO:0000259" key="5">
    <source>
        <dbReference type="PROSITE" id="PS50977"/>
    </source>
</evidence>
<dbReference type="InterPro" id="IPR011075">
    <property type="entry name" value="TetR_C"/>
</dbReference>
<name>A0A7Z7N535_9BURK</name>
<keyword evidence="2 4" id="KW-0238">DNA-binding</keyword>
<dbReference type="OrthoDB" id="5293507at2"/>
<dbReference type="PANTHER" id="PTHR47506:SF1">
    <property type="entry name" value="HTH-TYPE TRANSCRIPTIONAL REGULATOR YJDC"/>
    <property type="match status" value="1"/>
</dbReference>
<dbReference type="EMBL" id="OCSU01000002">
    <property type="protein sequence ID" value="SOE82674.1"/>
    <property type="molecule type" value="Genomic_DNA"/>
</dbReference>
<gene>
    <name evidence="6" type="ORF">SAMN05446927_6016</name>
</gene>
<reference evidence="6 7" key="1">
    <citation type="submission" date="2017-09" db="EMBL/GenBank/DDBJ databases">
        <authorList>
            <person name="Varghese N."/>
            <person name="Submissions S."/>
        </authorList>
    </citation>
    <scope>NUCLEOTIDE SEQUENCE [LARGE SCALE GENOMIC DNA]</scope>
    <source>
        <strain evidence="6 7">OK806</strain>
    </source>
</reference>
<dbReference type="SUPFAM" id="SSF48498">
    <property type="entry name" value="Tetracyclin repressor-like, C-terminal domain"/>
    <property type="match status" value="1"/>
</dbReference>
<keyword evidence="1" id="KW-0805">Transcription regulation</keyword>
<dbReference type="Gene3D" id="1.10.357.10">
    <property type="entry name" value="Tetracycline Repressor, domain 2"/>
    <property type="match status" value="1"/>
</dbReference>